<feature type="compositionally biased region" description="Low complexity" evidence="1">
    <location>
        <begin position="661"/>
        <end position="670"/>
    </location>
</feature>
<feature type="region of interest" description="Disordered" evidence="1">
    <location>
        <begin position="238"/>
        <end position="262"/>
    </location>
</feature>
<feature type="compositionally biased region" description="Low complexity" evidence="1">
    <location>
        <begin position="127"/>
        <end position="142"/>
    </location>
</feature>
<feature type="compositionally biased region" description="Acidic residues" evidence="1">
    <location>
        <begin position="108"/>
        <end position="126"/>
    </location>
</feature>
<feature type="compositionally biased region" description="Low complexity" evidence="1">
    <location>
        <begin position="515"/>
        <end position="554"/>
    </location>
</feature>
<feature type="region of interest" description="Disordered" evidence="1">
    <location>
        <begin position="89"/>
        <end position="179"/>
    </location>
</feature>
<feature type="compositionally biased region" description="Low complexity" evidence="1">
    <location>
        <begin position="487"/>
        <end position="508"/>
    </location>
</feature>
<feature type="region of interest" description="Disordered" evidence="1">
    <location>
        <begin position="1"/>
        <end position="72"/>
    </location>
</feature>
<proteinExistence type="predicted"/>
<sequence>MAPAAQSDIEAGSHTSDMASQDSPIRRQFSEPIHRPPTSTPSPPPTVSKSHCTWCGEDFDAPDGDSVAQNDALKEHMASVHPQIVRRATLDGAADEPVEADRVSTVAEIEENDAADVEDEQDDDLSEAAVEGGADGAETTEPTNPPDEDEELEAEPEAEPEADGDTEVVDGDGHEVESDLALSNQLHEFSRPQDSVSLDKRVHNLWNLHEAPLFSSDYDEQATHLNQTWAHVFLDPLDPKRGKKRDGSDLLDRPDPYKQPHAGRGEFLEITQVEAFLRQLRDPELRASDQLYAITENVAYALKAWQDEYLAIEKLQKLATRHNAKPCSNPRKTEKPRIFEDKKEAMLYNYKHDPKKDKISHQNPFVQGGFKPTLAQARKMAAKAGPDNPNPDGWPTITKFGVEHVPKFQNPPPRVPLVPKATRKRKAAELEAARARDTDQTPGGTPAPADTEPESVPAKRTTRTRRTDPAPTTKPAPRGRGRGKGARSGARAASETPQPATPTAPARASGRMSGREAAAPATAAGTAQTRPGPAASLAPLEPAPRAGSATAAAAIGEEGSDPLDPAEIARREKIANSKNPKRTEAMLNHWARFNREGRTRNPKRSKAQIEADRVAEAAKRATEPDKLVVKNKPTASPPFGGPPPPLRTDAGLAPAPPPPMAASAPLAPGHPGAPPRLAPLTAPRGGLGSGTMAPYGPIDPRAIAPFPPAPRGPLHQPPPQPYHTPYPYMPYGAAPGMPPPGPPRPA</sequence>
<feature type="compositionally biased region" description="Basic and acidic residues" evidence="1">
    <location>
        <begin position="24"/>
        <end position="34"/>
    </location>
</feature>
<feature type="compositionally biased region" description="Basic and acidic residues" evidence="1">
    <location>
        <begin position="607"/>
        <end position="628"/>
    </location>
</feature>
<dbReference type="AlphaFoldDB" id="A0A2J5I3K5"/>
<protein>
    <submittedName>
        <fullName evidence="2">Uncharacterized protein</fullName>
    </submittedName>
</protein>
<dbReference type="Proteomes" id="UP000235023">
    <property type="component" value="Unassembled WGS sequence"/>
</dbReference>
<feature type="compositionally biased region" description="Pro residues" evidence="1">
    <location>
        <begin position="705"/>
        <end position="728"/>
    </location>
</feature>
<dbReference type="EMBL" id="KZ559511">
    <property type="protein sequence ID" value="PLN84448.1"/>
    <property type="molecule type" value="Genomic_DNA"/>
</dbReference>
<evidence type="ECO:0000256" key="1">
    <source>
        <dbReference type="SAM" id="MobiDB-lite"/>
    </source>
</evidence>
<feature type="compositionally biased region" description="Basic and acidic residues" evidence="1">
    <location>
        <begin position="427"/>
        <end position="439"/>
    </location>
</feature>
<accession>A0A2J5I3K5</accession>
<reference evidence="3" key="1">
    <citation type="submission" date="2017-12" db="EMBL/GenBank/DDBJ databases">
        <authorList>
            <consortium name="DOE Joint Genome Institute"/>
            <person name="Mondo S.J."/>
            <person name="Kjaerbolling I."/>
            <person name="Vesth T.C."/>
            <person name="Frisvad J.C."/>
            <person name="Nybo J.L."/>
            <person name="Theobald S."/>
            <person name="Kuo A."/>
            <person name="Bowyer P."/>
            <person name="Matsuda Y."/>
            <person name="Lyhne E.K."/>
            <person name="Kogle M.E."/>
            <person name="Clum A."/>
            <person name="Lipzen A."/>
            <person name="Salamov A."/>
            <person name="Ngan C.Y."/>
            <person name="Daum C."/>
            <person name="Chiniquy J."/>
            <person name="Barry K."/>
            <person name="LaButti K."/>
            <person name="Haridas S."/>
            <person name="Simmons B.A."/>
            <person name="Magnuson J.K."/>
            <person name="Mortensen U.H."/>
            <person name="Larsen T.O."/>
            <person name="Grigoriev I.V."/>
            <person name="Baker S.E."/>
            <person name="Andersen M.R."/>
            <person name="Nordberg H.P."/>
            <person name="Cantor M.N."/>
            <person name="Hua S.X."/>
        </authorList>
    </citation>
    <scope>NUCLEOTIDE SEQUENCE [LARGE SCALE GENOMIC DNA]</scope>
    <source>
        <strain evidence="3">IBT 19404</strain>
    </source>
</reference>
<feature type="region of interest" description="Disordered" evidence="1">
    <location>
        <begin position="406"/>
        <end position="746"/>
    </location>
</feature>
<name>A0A2J5I3K5_9EURO</name>
<dbReference type="PANTHER" id="PTHR48125:SF10">
    <property type="entry name" value="OS12G0136300 PROTEIN"/>
    <property type="match status" value="1"/>
</dbReference>
<feature type="compositionally biased region" description="Acidic residues" evidence="1">
    <location>
        <begin position="146"/>
        <end position="170"/>
    </location>
</feature>
<dbReference type="OrthoDB" id="4115400at2759"/>
<feature type="compositionally biased region" description="Pro residues" evidence="1">
    <location>
        <begin position="635"/>
        <end position="646"/>
    </location>
</feature>
<feature type="compositionally biased region" description="Polar residues" evidence="1">
    <location>
        <begin position="13"/>
        <end position="23"/>
    </location>
</feature>
<organism evidence="2 3">
    <name type="scientific">Aspergillus taichungensis</name>
    <dbReference type="NCBI Taxonomy" id="482145"/>
    <lineage>
        <taxon>Eukaryota</taxon>
        <taxon>Fungi</taxon>
        <taxon>Dikarya</taxon>
        <taxon>Ascomycota</taxon>
        <taxon>Pezizomycotina</taxon>
        <taxon>Eurotiomycetes</taxon>
        <taxon>Eurotiomycetidae</taxon>
        <taxon>Eurotiales</taxon>
        <taxon>Aspergillaceae</taxon>
        <taxon>Aspergillus</taxon>
        <taxon>Aspergillus subgen. Circumdati</taxon>
    </lineage>
</organism>
<gene>
    <name evidence="2" type="ORF">BDW42DRAFT_183588</name>
</gene>
<evidence type="ECO:0000313" key="2">
    <source>
        <dbReference type="EMBL" id="PLN84448.1"/>
    </source>
</evidence>
<keyword evidence="3" id="KW-1185">Reference proteome</keyword>
<evidence type="ECO:0000313" key="3">
    <source>
        <dbReference type="Proteomes" id="UP000235023"/>
    </source>
</evidence>
<feature type="compositionally biased region" description="Pro residues" evidence="1">
    <location>
        <begin position="736"/>
        <end position="746"/>
    </location>
</feature>
<dbReference type="PANTHER" id="PTHR48125">
    <property type="entry name" value="LP07818P1"/>
    <property type="match status" value="1"/>
</dbReference>